<feature type="coiled-coil region" evidence="1">
    <location>
        <begin position="155"/>
        <end position="214"/>
    </location>
</feature>
<dbReference type="EMBL" id="GL945435">
    <property type="protein sequence ID" value="EGO23962.1"/>
    <property type="molecule type" value="Genomic_DNA"/>
</dbReference>
<keyword evidence="1" id="KW-0175">Coiled coil</keyword>
<evidence type="ECO:0000256" key="1">
    <source>
        <dbReference type="SAM" id="Coils"/>
    </source>
</evidence>
<dbReference type="OrthoDB" id="21214at2759"/>
<evidence type="ECO:0000313" key="2">
    <source>
        <dbReference type="EMBL" id="EGO23962.1"/>
    </source>
</evidence>
<gene>
    <name evidence="2" type="ORF">SERLADRAFT_470506</name>
</gene>
<sequence length="267" mass="29973">MAVINGSTEQGLLDILDVIMELSDQLTQHRSESIALHSMAGAAKTQAVHSQTGFVLRRFNLDKSKEAYESELECMNASLSAENHDLQHDNKQLNSLIKEYEQTLENVMSAFRNRARDVQEHELALIRDYESKLLSREFEDATRDLGVSTSQSESLARLSTSLRQLMRSLNGEEARPIIEEAENSVEPVPEDDFALERECELARLEKENQVLRRMLGEDVQDAFHYEAKQIELPKMTPSVAGKKKGMLGGAPGTVGPFGTYKRLHPAT</sequence>
<accession>F8NZE2</accession>
<dbReference type="HOGENOM" id="CLU_052711_1_0_1"/>
<dbReference type="Proteomes" id="UP000008064">
    <property type="component" value="Unassembled WGS sequence"/>
</dbReference>
<protein>
    <submittedName>
        <fullName evidence="2">Uncharacterized protein</fullName>
    </submittedName>
</protein>
<dbReference type="PANTHER" id="PTHR39472">
    <property type="entry name" value="EXPRESSED PROTEIN"/>
    <property type="match status" value="1"/>
</dbReference>
<dbReference type="GeneID" id="18819774"/>
<organism>
    <name type="scientific">Serpula lacrymans var. lacrymans (strain S7.9)</name>
    <name type="common">Dry rot fungus</name>
    <dbReference type="NCBI Taxonomy" id="578457"/>
    <lineage>
        <taxon>Eukaryota</taxon>
        <taxon>Fungi</taxon>
        <taxon>Dikarya</taxon>
        <taxon>Basidiomycota</taxon>
        <taxon>Agaricomycotina</taxon>
        <taxon>Agaricomycetes</taxon>
        <taxon>Agaricomycetidae</taxon>
        <taxon>Boletales</taxon>
        <taxon>Coniophorineae</taxon>
        <taxon>Serpulaceae</taxon>
        <taxon>Serpula</taxon>
    </lineage>
</organism>
<dbReference type="RefSeq" id="XP_007319724.1">
    <property type="nucleotide sequence ID" value="XM_007319662.1"/>
</dbReference>
<dbReference type="KEGG" id="sla:SERLADRAFT_470506"/>
<feature type="coiled-coil region" evidence="1">
    <location>
        <begin position="76"/>
        <end position="110"/>
    </location>
</feature>
<name>F8NZE2_SERL9</name>
<proteinExistence type="predicted"/>
<reference evidence="2" key="1">
    <citation type="submission" date="2011-04" db="EMBL/GenBank/DDBJ databases">
        <title>Evolution of plant cell wall degrading machinery underlies the functional diversity of forest fungi.</title>
        <authorList>
            <consortium name="US DOE Joint Genome Institute (JGI-PGF)"/>
            <person name="Eastwood D.C."/>
            <person name="Floudas D."/>
            <person name="Binder M."/>
            <person name="Majcherczyk A."/>
            <person name="Schneider P."/>
            <person name="Aerts A."/>
            <person name="Asiegbu F.O."/>
            <person name="Baker S.E."/>
            <person name="Barry K."/>
            <person name="Bendiksby M."/>
            <person name="Blumentritt M."/>
            <person name="Coutinho P.M."/>
            <person name="Cullen D."/>
            <person name="Cullen D."/>
            <person name="Gathman A."/>
            <person name="Goodell B."/>
            <person name="Henrissat B."/>
            <person name="Ihrmark K."/>
            <person name="Kauserud H."/>
            <person name="Kohler A."/>
            <person name="LaButti K."/>
            <person name="Lapidus A."/>
            <person name="Lavin J.L."/>
            <person name="Lee Y.-H."/>
            <person name="Lindquist E."/>
            <person name="Lilly W."/>
            <person name="Lucas S."/>
            <person name="Morin E."/>
            <person name="Murat C."/>
            <person name="Oguiza J.A."/>
            <person name="Park J."/>
            <person name="Pisabarro A.G."/>
            <person name="Riley R."/>
            <person name="Rosling A."/>
            <person name="Salamov A."/>
            <person name="Schmidt O."/>
            <person name="Schmutz J."/>
            <person name="Skrede I."/>
            <person name="Stenlid J."/>
            <person name="Wiebenga A."/>
            <person name="Xie X."/>
            <person name="Kues U."/>
            <person name="Hibbett D.S."/>
            <person name="Hoffmeister D."/>
            <person name="Hogberg N."/>
            <person name="Martin F."/>
            <person name="Grigoriev I.V."/>
            <person name="Watkinson S.C."/>
        </authorList>
    </citation>
    <scope>NUCLEOTIDE SEQUENCE</scope>
    <source>
        <strain evidence="2">S7.9</strain>
    </source>
</reference>
<dbReference type="AlphaFoldDB" id="F8NZE2"/>
<dbReference type="PANTHER" id="PTHR39472:SF1">
    <property type="entry name" value="EXPRESSED PROTEIN"/>
    <property type="match status" value="1"/>
</dbReference>